<dbReference type="PANTHER" id="PTHR45947:SF3">
    <property type="entry name" value="SULFOQUINOVOSYL TRANSFERASE SQD2"/>
    <property type="match status" value="1"/>
</dbReference>
<accession>A0ABX1QWW0</accession>
<keyword evidence="3" id="KW-1185">Reference proteome</keyword>
<dbReference type="InterPro" id="IPR050194">
    <property type="entry name" value="Glycosyltransferase_grp1"/>
</dbReference>
<dbReference type="Gene3D" id="3.40.50.2000">
    <property type="entry name" value="Glycogen Phosphorylase B"/>
    <property type="match status" value="2"/>
</dbReference>
<evidence type="ECO:0000259" key="1">
    <source>
        <dbReference type="Pfam" id="PF00534"/>
    </source>
</evidence>
<dbReference type="SUPFAM" id="SSF53756">
    <property type="entry name" value="UDP-Glycosyltransferase/glycogen phosphorylase"/>
    <property type="match status" value="1"/>
</dbReference>
<dbReference type="Proteomes" id="UP000767947">
    <property type="component" value="Unassembled WGS sequence"/>
</dbReference>
<gene>
    <name evidence="2" type="ORF">G6042_08540</name>
</gene>
<dbReference type="RefSeq" id="WP_169523892.1">
    <property type="nucleotide sequence ID" value="NZ_JAAMPT010000206.1"/>
</dbReference>
<dbReference type="CDD" id="cd03801">
    <property type="entry name" value="GT4_PimA-like"/>
    <property type="match status" value="1"/>
</dbReference>
<protein>
    <submittedName>
        <fullName evidence="2">Glycosyltransferase family 4 protein</fullName>
    </submittedName>
</protein>
<evidence type="ECO:0000313" key="3">
    <source>
        <dbReference type="Proteomes" id="UP000767947"/>
    </source>
</evidence>
<sequence>MKKILYIGNKLSSHGLTVTSIETLGTLLEKEGFKLYFASSKKNKAARMLDMFYKTILHSKKVDYVLIDTYSTSNFWYAVIVSQICRLLNVNYIPNLHGGDLPNRLKNNHYLSKLIFRNAFVNIAPSRYLFETFQKAGYTNVKYIPNTIEIDNYPFQSREYDYPRLLWVRSFAKIYNPILAVKVLIEVKKKYPNAILTMVGPKKDESFEETVQFAKESNVEVTFTGRLSKKEWITLSTDFNVFINTTHFDNTPVSVIEAMALGLPVISTNVGGIPYLLTHNQTALLVADDDLKDMVHQIDRLFEEKELANSLSLGAKKMVDNFDWEIVKKEWKSLLK</sequence>
<comment type="caution">
    <text evidence="2">The sequence shown here is derived from an EMBL/GenBank/DDBJ whole genome shotgun (WGS) entry which is preliminary data.</text>
</comment>
<dbReference type="Pfam" id="PF00534">
    <property type="entry name" value="Glycos_transf_1"/>
    <property type="match status" value="1"/>
</dbReference>
<organism evidence="2 3">
    <name type="scientific">Flavobacterium solisilvae</name>
    <dbReference type="NCBI Taxonomy" id="1852019"/>
    <lineage>
        <taxon>Bacteria</taxon>
        <taxon>Pseudomonadati</taxon>
        <taxon>Bacteroidota</taxon>
        <taxon>Flavobacteriia</taxon>
        <taxon>Flavobacteriales</taxon>
        <taxon>Flavobacteriaceae</taxon>
        <taxon>Flavobacterium</taxon>
    </lineage>
</organism>
<evidence type="ECO:0000313" key="2">
    <source>
        <dbReference type="EMBL" id="NMH25314.1"/>
    </source>
</evidence>
<proteinExistence type="predicted"/>
<feature type="domain" description="Glycosyl transferase family 1" evidence="1">
    <location>
        <begin position="154"/>
        <end position="317"/>
    </location>
</feature>
<dbReference type="PANTHER" id="PTHR45947">
    <property type="entry name" value="SULFOQUINOVOSYL TRANSFERASE SQD2"/>
    <property type="match status" value="1"/>
</dbReference>
<dbReference type="EMBL" id="JAAMPT010000206">
    <property type="protein sequence ID" value="NMH25314.1"/>
    <property type="molecule type" value="Genomic_DNA"/>
</dbReference>
<name>A0ABX1QWW0_9FLAO</name>
<dbReference type="InterPro" id="IPR001296">
    <property type="entry name" value="Glyco_trans_1"/>
</dbReference>
<reference evidence="2 3" key="1">
    <citation type="submission" date="2020-02" db="EMBL/GenBank/DDBJ databases">
        <title>Flavobacterium sp. genome.</title>
        <authorList>
            <person name="Jung H.S."/>
            <person name="Baek J.H."/>
            <person name="Jeon C.O."/>
        </authorList>
    </citation>
    <scope>NUCLEOTIDE SEQUENCE [LARGE SCALE GENOMIC DNA]</scope>
    <source>
        <strain evidence="2 3">SE-s27</strain>
    </source>
</reference>